<dbReference type="InterPro" id="IPR016097">
    <property type="entry name" value="DUF695"/>
</dbReference>
<accession>A0ABV5H0U5</accession>
<name>A0ABV5H0U5_9FLAO</name>
<dbReference type="RefSeq" id="WP_290268094.1">
    <property type="nucleotide sequence ID" value="NZ_JAUFQP010000001.1"/>
</dbReference>
<keyword evidence="3" id="KW-1185">Reference proteome</keyword>
<organism evidence="2 3">
    <name type="scientific">Algibacter miyuki</name>
    <dbReference type="NCBI Taxonomy" id="1306933"/>
    <lineage>
        <taxon>Bacteria</taxon>
        <taxon>Pseudomonadati</taxon>
        <taxon>Bacteroidota</taxon>
        <taxon>Flavobacteriia</taxon>
        <taxon>Flavobacteriales</taxon>
        <taxon>Flavobacteriaceae</taxon>
        <taxon>Algibacter</taxon>
    </lineage>
</organism>
<sequence length="356" mass="40830">MKKEIPINSNADFWEWFVQNEKSFHKVVKNEGDISNDFFSKLSPKLDALKKGYWFLAGMFDADTAELILTADGDIKNIAFIEDLVREAPEIKGWRITALKPESGFDTSAVEMDALKFSKDTLHFYSNDLGDFPDEIDITITHPDLNEANSADVTNGVYLFLDNALGELKSVSVIDNLEVISEKAATAELVPIEKLNAFLIWREKEFIEKYEGVRHSTENDNYSALEASLKSGFPLLAVVNMDLLNWDSKASHPWIAEIELEYKGISANGMPDEATYELLNTIEDEIIQELKDADGYLNIGRQTAENVREVYFACADFRKPSKVFYQIQQKYSNRIKIEFDIYKDKYWQSFDRFLPR</sequence>
<comment type="caution">
    <text evidence="2">The sequence shown here is derived from an EMBL/GenBank/DDBJ whole genome shotgun (WGS) entry which is preliminary data.</text>
</comment>
<dbReference type="Pfam" id="PF05117">
    <property type="entry name" value="DUF695"/>
    <property type="match status" value="1"/>
</dbReference>
<feature type="domain" description="DUF695" evidence="1">
    <location>
        <begin position="234"/>
        <end position="354"/>
    </location>
</feature>
<dbReference type="EMBL" id="JBHMFA010000006">
    <property type="protein sequence ID" value="MFB9105503.1"/>
    <property type="molecule type" value="Genomic_DNA"/>
</dbReference>
<evidence type="ECO:0000313" key="2">
    <source>
        <dbReference type="EMBL" id="MFB9105503.1"/>
    </source>
</evidence>
<proteinExistence type="predicted"/>
<reference evidence="2 3" key="1">
    <citation type="submission" date="2024-09" db="EMBL/GenBank/DDBJ databases">
        <authorList>
            <person name="Sun Q."/>
            <person name="Mori K."/>
        </authorList>
    </citation>
    <scope>NUCLEOTIDE SEQUENCE [LARGE SCALE GENOMIC DNA]</scope>
    <source>
        <strain evidence="2 3">CECT 8300</strain>
    </source>
</reference>
<dbReference type="Proteomes" id="UP001589590">
    <property type="component" value="Unassembled WGS sequence"/>
</dbReference>
<protein>
    <submittedName>
        <fullName evidence="2">DUF695 domain-containing protein</fullName>
    </submittedName>
</protein>
<gene>
    <name evidence="2" type="ORF">ACFFU1_11370</name>
</gene>
<evidence type="ECO:0000259" key="1">
    <source>
        <dbReference type="Pfam" id="PF05117"/>
    </source>
</evidence>
<evidence type="ECO:0000313" key="3">
    <source>
        <dbReference type="Proteomes" id="UP001589590"/>
    </source>
</evidence>